<evidence type="ECO:0000313" key="3">
    <source>
        <dbReference type="Proteomes" id="UP000594759"/>
    </source>
</evidence>
<keyword evidence="1" id="KW-0472">Membrane</keyword>
<keyword evidence="1" id="KW-1133">Transmembrane helix</keyword>
<sequence>MDEPINNTNLHYISGLFSDKHSAENAYNYLLKKGYVSEEINVAMASTTKDKLYSISQKSGEVDAENEFNAPLEGGIMGGIMGGVAFAIGALGSNLGIRGLNLVMIGPVASGVIGSSLGAIAGGLIGRILSSDEPGKDSALFSEGLKNGKILLVFIPHNQEDASDIYNHWVNLEGMVTNNNQNWIT</sequence>
<protein>
    <recommendedName>
        <fullName evidence="4">Heat induced stress protein YflT</fullName>
    </recommendedName>
</protein>
<keyword evidence="1" id="KW-0812">Transmembrane</keyword>
<dbReference type="Proteomes" id="UP000594759">
    <property type="component" value="Chromosome"/>
</dbReference>
<feature type="transmembrane region" description="Helical" evidence="1">
    <location>
        <begin position="103"/>
        <end position="126"/>
    </location>
</feature>
<gene>
    <name evidence="2" type="ORF">IZT61_16195</name>
</gene>
<dbReference type="KEGG" id="pex:IZT61_16195"/>
<dbReference type="AlphaFoldDB" id="A0A7U3Q4T5"/>
<dbReference type="RefSeq" id="WP_196098085.1">
    <property type="nucleotide sequence ID" value="NZ_CP064939.1"/>
</dbReference>
<evidence type="ECO:0008006" key="4">
    <source>
        <dbReference type="Google" id="ProtNLM"/>
    </source>
</evidence>
<evidence type="ECO:0000256" key="1">
    <source>
        <dbReference type="SAM" id="Phobius"/>
    </source>
</evidence>
<organism evidence="2 3">
    <name type="scientific">Pedobacter endophyticus</name>
    <dbReference type="NCBI Taxonomy" id="2789740"/>
    <lineage>
        <taxon>Bacteria</taxon>
        <taxon>Pseudomonadati</taxon>
        <taxon>Bacteroidota</taxon>
        <taxon>Sphingobacteriia</taxon>
        <taxon>Sphingobacteriales</taxon>
        <taxon>Sphingobacteriaceae</taxon>
        <taxon>Pedobacter</taxon>
    </lineage>
</organism>
<reference evidence="2 3" key="1">
    <citation type="submission" date="2020-11" db="EMBL/GenBank/DDBJ databases">
        <title>Pedobacter endophytica, an endophytic bacteria isolated form Carex pumila.</title>
        <authorList>
            <person name="Peng Y."/>
            <person name="Jiang L."/>
            <person name="Lee J."/>
        </authorList>
    </citation>
    <scope>NUCLEOTIDE SEQUENCE [LARGE SCALE GENOMIC DNA]</scope>
    <source>
        <strain evidence="2 3">JBR3-12</strain>
    </source>
</reference>
<feature type="transmembrane region" description="Helical" evidence="1">
    <location>
        <begin position="76"/>
        <end position="97"/>
    </location>
</feature>
<evidence type="ECO:0000313" key="2">
    <source>
        <dbReference type="EMBL" id="QPH38608.1"/>
    </source>
</evidence>
<keyword evidence="3" id="KW-1185">Reference proteome</keyword>
<dbReference type="EMBL" id="CP064939">
    <property type="protein sequence ID" value="QPH38608.1"/>
    <property type="molecule type" value="Genomic_DNA"/>
</dbReference>
<proteinExistence type="predicted"/>
<name>A0A7U3Q4T5_9SPHI</name>
<accession>A0A7U3Q4T5</accession>